<evidence type="ECO:0000256" key="1">
    <source>
        <dbReference type="SAM" id="MobiDB-lite"/>
    </source>
</evidence>
<dbReference type="InterPro" id="IPR003892">
    <property type="entry name" value="CUE"/>
</dbReference>
<comment type="caution">
    <text evidence="3">The sequence shown here is derived from an EMBL/GenBank/DDBJ whole genome shotgun (WGS) entry which is preliminary data.</text>
</comment>
<dbReference type="STRING" id="29655.A0A0K9NWZ4"/>
<dbReference type="Pfam" id="PF02845">
    <property type="entry name" value="CUE"/>
    <property type="match status" value="1"/>
</dbReference>
<dbReference type="SMART" id="SM00546">
    <property type="entry name" value="CUE"/>
    <property type="match status" value="1"/>
</dbReference>
<sequence length="891" mass="98707">MSASSSSVVAAADSGQRQSYGPPRGGGGERGRGRGGRGGGRGRGNHQYQQQQPPNSYQKFVPKQKQTIAITSSDIRPKIEENASKSRPRLTTPLRDSSSTTTTSSSSNAFSLESNVRSWSRSTAFVNYLPHDEAIAVGLRINNAGLDSVESQMAVDILNDALSWLLKLDPRGFWREVARNESLFEALDSYLLFRNRWYDLPHNGPTGVVAGVIVGEDELSRRVFMTFYRMSSNKDPDSKTRDSLSSKEHADLLRNKKLLDIPRLLDICSIYGDVNKELTRVLVSNSVKVQQISAASLTDTCHHFLQIVNTMHIRCSFKIEALTCYNNLENKDTDHFEKSLLEVMDFINDAIMSLNAFVDVYKPASLYFSLPLENSEGHCGVLSMLRKLHDSLLPSLRKGLTHISNLSKKENSNNAKIDEYSHSLRLLSMRIVNFGWKLLESCYLRDDIVEDVTLQKNAMMLPVEIDDPIIRGDILVQTLKEINGEVYSQDVTKEYGMFLQNIETKFYLLSRIDSLRSNGVIFLNDEAFHVILQIFTLSPSNTMEEVRGPVTSLTSKVSIDEDAIILESKISQIKDLFPDYGNGFLSACLDVYNQNAEEVIQRILEGTLHRDLLSLDTSLEQMEAPKHAFKNTNDKGKGVAVMESETENRRKGKGLLVESSSQFTAASSTFPSVYEGIAASEPLPFSPMSAHGRYIRKSKDDQPSIEILDSKTAKDSMRTMALAAKGNIDMYEDEYDDSFDDLGLSVVESTTEEVENEDAKTYSGGWNNSQKKTQFYVKDGKNYSYKVAGSIAVSNARDAAIINQTQRETIHGLGRGGNIPLGIGSGAKKFTDHSDEPTTNENSSNSLNGGEAGRGSPSSRGNNRGRGRGGGGGQYRKNQAMKKHFAGLTGF</sequence>
<evidence type="ECO:0000259" key="2">
    <source>
        <dbReference type="PROSITE" id="PS51140"/>
    </source>
</evidence>
<feature type="compositionally biased region" description="Low complexity" evidence="1">
    <location>
        <begin position="840"/>
        <end position="862"/>
    </location>
</feature>
<feature type="compositionally biased region" description="Basic and acidic residues" evidence="1">
    <location>
        <begin position="75"/>
        <end position="84"/>
    </location>
</feature>
<evidence type="ECO:0000313" key="3">
    <source>
        <dbReference type="EMBL" id="KMZ61168.1"/>
    </source>
</evidence>
<feature type="region of interest" description="Disordered" evidence="1">
    <location>
        <begin position="824"/>
        <end position="891"/>
    </location>
</feature>
<accession>A0A0K9NWZ4</accession>
<evidence type="ECO:0000313" key="4">
    <source>
        <dbReference type="Proteomes" id="UP000036987"/>
    </source>
</evidence>
<dbReference type="Gene3D" id="1.10.8.10">
    <property type="entry name" value="DNA helicase RuvA subunit, C-terminal domain"/>
    <property type="match status" value="1"/>
</dbReference>
<dbReference type="Proteomes" id="UP000036987">
    <property type="component" value="Unassembled WGS sequence"/>
</dbReference>
<feature type="region of interest" description="Disordered" evidence="1">
    <location>
        <begin position="1"/>
        <end position="112"/>
    </location>
</feature>
<proteinExistence type="predicted"/>
<gene>
    <name evidence="3" type="ORF">ZOSMA_54G00990</name>
</gene>
<dbReference type="AlphaFoldDB" id="A0A0K9NWZ4"/>
<dbReference type="InterPro" id="IPR009060">
    <property type="entry name" value="UBA-like_sf"/>
</dbReference>
<protein>
    <recommendedName>
        <fullName evidence="2">CUE domain-containing protein</fullName>
    </recommendedName>
</protein>
<dbReference type="PANTHER" id="PTHR21494:SF0">
    <property type="entry name" value="ACTIVATING SIGNAL COINTEGRATOR 1 COMPLEX SUBUNIT 2"/>
    <property type="match status" value="1"/>
</dbReference>
<dbReference type="GO" id="GO:0043130">
    <property type="term" value="F:ubiquitin binding"/>
    <property type="evidence" value="ECO:0000318"/>
    <property type="project" value="GO_Central"/>
</dbReference>
<dbReference type="CDD" id="cd14364">
    <property type="entry name" value="CUE_ASCC2"/>
    <property type="match status" value="1"/>
</dbReference>
<name>A0A0K9NWZ4_ZOSMR</name>
<dbReference type="InterPro" id="IPR052586">
    <property type="entry name" value="ASCC2"/>
</dbReference>
<reference evidence="4" key="1">
    <citation type="journal article" date="2016" name="Nature">
        <title>The genome of the seagrass Zostera marina reveals angiosperm adaptation to the sea.</title>
        <authorList>
            <person name="Olsen J.L."/>
            <person name="Rouze P."/>
            <person name="Verhelst B."/>
            <person name="Lin Y.-C."/>
            <person name="Bayer T."/>
            <person name="Collen J."/>
            <person name="Dattolo E."/>
            <person name="De Paoli E."/>
            <person name="Dittami S."/>
            <person name="Maumus F."/>
            <person name="Michel G."/>
            <person name="Kersting A."/>
            <person name="Lauritano C."/>
            <person name="Lohaus R."/>
            <person name="Toepel M."/>
            <person name="Tonon T."/>
            <person name="Vanneste K."/>
            <person name="Amirebrahimi M."/>
            <person name="Brakel J."/>
            <person name="Bostroem C."/>
            <person name="Chovatia M."/>
            <person name="Grimwood J."/>
            <person name="Jenkins J.W."/>
            <person name="Jueterbock A."/>
            <person name="Mraz A."/>
            <person name="Stam W.T."/>
            <person name="Tice H."/>
            <person name="Bornberg-Bauer E."/>
            <person name="Green P.J."/>
            <person name="Pearson G.A."/>
            <person name="Procaccini G."/>
            <person name="Duarte C.M."/>
            <person name="Schmutz J."/>
            <person name="Reusch T.B.H."/>
            <person name="Van de Peer Y."/>
        </authorList>
    </citation>
    <scope>NUCLEOTIDE SEQUENCE [LARGE SCALE GENOMIC DNA]</scope>
    <source>
        <strain evidence="4">cv. Finnish</strain>
    </source>
</reference>
<dbReference type="SUPFAM" id="SSF46934">
    <property type="entry name" value="UBA-like"/>
    <property type="match status" value="1"/>
</dbReference>
<dbReference type="PANTHER" id="PTHR21494">
    <property type="entry name" value="ACTIVATING SIGNAL COINTEGRATOR 1 COMPLEX SUBUNIT 2 ASC-1 COMPLEX SUBUNIT P100"/>
    <property type="match status" value="1"/>
</dbReference>
<feature type="compositionally biased region" description="Polar residues" evidence="1">
    <location>
        <begin position="64"/>
        <end position="74"/>
    </location>
</feature>
<feature type="compositionally biased region" description="Low complexity" evidence="1">
    <location>
        <begin position="47"/>
        <end position="58"/>
    </location>
</feature>
<dbReference type="OrthoDB" id="5577209at2759"/>
<feature type="domain" description="CUE" evidence="2">
    <location>
        <begin position="565"/>
        <end position="608"/>
    </location>
</feature>
<keyword evidence="4" id="KW-1185">Reference proteome</keyword>
<organism evidence="3 4">
    <name type="scientific">Zostera marina</name>
    <name type="common">Eelgrass</name>
    <dbReference type="NCBI Taxonomy" id="29655"/>
    <lineage>
        <taxon>Eukaryota</taxon>
        <taxon>Viridiplantae</taxon>
        <taxon>Streptophyta</taxon>
        <taxon>Embryophyta</taxon>
        <taxon>Tracheophyta</taxon>
        <taxon>Spermatophyta</taxon>
        <taxon>Magnoliopsida</taxon>
        <taxon>Liliopsida</taxon>
        <taxon>Zosteraceae</taxon>
        <taxon>Zostera</taxon>
    </lineage>
</organism>
<dbReference type="InterPro" id="IPR041800">
    <property type="entry name" value="ASCC2_CUE"/>
</dbReference>
<dbReference type="OMA" id="LSQHEFW"/>
<feature type="compositionally biased region" description="Low complexity" evidence="1">
    <location>
        <begin position="1"/>
        <end position="12"/>
    </location>
</feature>
<feature type="compositionally biased region" description="Low complexity" evidence="1">
    <location>
        <begin position="97"/>
        <end position="107"/>
    </location>
</feature>
<dbReference type="PROSITE" id="PS51140">
    <property type="entry name" value="CUE"/>
    <property type="match status" value="1"/>
</dbReference>
<dbReference type="EMBL" id="LFYR01001529">
    <property type="protein sequence ID" value="KMZ61168.1"/>
    <property type="molecule type" value="Genomic_DNA"/>
</dbReference>